<name>A0A3D9CHG8_9FLAO</name>
<evidence type="ECO:0000313" key="2">
    <source>
        <dbReference type="Proteomes" id="UP000256769"/>
    </source>
</evidence>
<accession>A0A3D9CHG8</accession>
<reference evidence="1 2" key="1">
    <citation type="journal article" date="2007" name="Int. J. Syst. Evol. Microbiol.">
        <title>Chryseobacterium flavum sp. nov., isolated from polluted soil.</title>
        <authorList>
            <person name="Zhou Y."/>
            <person name="Dong J."/>
            <person name="Wang X."/>
            <person name="Huang X."/>
            <person name="Zhang K.Y."/>
            <person name="Zhang Y.Q."/>
            <person name="Guo Y.F."/>
            <person name="Lai R."/>
            <person name="Li W.J."/>
        </authorList>
    </citation>
    <scope>NUCLEOTIDE SEQUENCE [LARGE SCALE GENOMIC DNA]</scope>
    <source>
        <strain evidence="1 2">KCTC 12877</strain>
    </source>
</reference>
<organism evidence="1 2">
    <name type="scientific">Chryseobacterium flavum</name>
    <dbReference type="NCBI Taxonomy" id="415851"/>
    <lineage>
        <taxon>Bacteria</taxon>
        <taxon>Pseudomonadati</taxon>
        <taxon>Bacteroidota</taxon>
        <taxon>Flavobacteriia</taxon>
        <taxon>Flavobacteriales</taxon>
        <taxon>Weeksellaceae</taxon>
        <taxon>Chryseobacterium group</taxon>
        <taxon>Chryseobacterium</taxon>
    </lineage>
</organism>
<dbReference type="Proteomes" id="UP000256769">
    <property type="component" value="Unassembled WGS sequence"/>
</dbReference>
<proteinExistence type="predicted"/>
<protein>
    <submittedName>
        <fullName evidence="1">Uncharacterized protein</fullName>
    </submittedName>
</protein>
<gene>
    <name evidence="1" type="ORF">DRF59_17070</name>
</gene>
<sequence>MFDKESAKSKNQDIKAEKEKDMKVVCGFSCRKDNPFIVPFFYKQNCLLTITNRDFNYPVNV</sequence>
<evidence type="ECO:0000313" key="1">
    <source>
        <dbReference type="EMBL" id="REC65165.1"/>
    </source>
</evidence>
<keyword evidence="2" id="KW-1185">Reference proteome</keyword>
<dbReference type="EMBL" id="QNUE01000017">
    <property type="protein sequence ID" value="REC65165.1"/>
    <property type="molecule type" value="Genomic_DNA"/>
</dbReference>
<dbReference type="AlphaFoldDB" id="A0A3D9CHG8"/>
<comment type="caution">
    <text evidence="1">The sequence shown here is derived from an EMBL/GenBank/DDBJ whole genome shotgun (WGS) entry which is preliminary data.</text>
</comment>